<organism evidence="3">
    <name type="scientific">uncultured Rubrobacteraceae bacterium</name>
    <dbReference type="NCBI Taxonomy" id="349277"/>
    <lineage>
        <taxon>Bacteria</taxon>
        <taxon>Bacillati</taxon>
        <taxon>Actinomycetota</taxon>
        <taxon>Rubrobacteria</taxon>
        <taxon>Rubrobacterales</taxon>
        <taxon>Rubrobacteraceae</taxon>
        <taxon>environmental samples</taxon>
    </lineage>
</organism>
<protein>
    <recommendedName>
        <fullName evidence="2">DUF1206 domain-containing protein</fullName>
    </recommendedName>
</protein>
<proteinExistence type="predicted"/>
<dbReference type="AlphaFoldDB" id="A0A6J4QRD0"/>
<accession>A0A6J4QRD0</accession>
<keyword evidence="1" id="KW-1133">Transmembrane helix</keyword>
<sequence>MAAYQSEPKETRGLGGALETLQQQPLGSYMLGAMAAGLVLYGAFMFLVARYRYIDSS</sequence>
<name>A0A6J4QRD0_9ACTN</name>
<feature type="transmembrane region" description="Helical" evidence="1">
    <location>
        <begin position="29"/>
        <end position="49"/>
    </location>
</feature>
<reference evidence="3" key="1">
    <citation type="submission" date="2020-02" db="EMBL/GenBank/DDBJ databases">
        <authorList>
            <person name="Meier V. D."/>
        </authorList>
    </citation>
    <scope>NUCLEOTIDE SEQUENCE</scope>
    <source>
        <strain evidence="3">AVDCRST_MAG01</strain>
    </source>
</reference>
<dbReference type="EMBL" id="CADCUW010000613">
    <property type="protein sequence ID" value="CAA9452329.1"/>
    <property type="molecule type" value="Genomic_DNA"/>
</dbReference>
<dbReference type="Pfam" id="PF06724">
    <property type="entry name" value="DUF1206"/>
    <property type="match status" value="1"/>
</dbReference>
<keyword evidence="1" id="KW-0812">Transmembrane</keyword>
<gene>
    <name evidence="3" type="ORF">AVDCRST_MAG01-01-4734</name>
</gene>
<evidence type="ECO:0000259" key="2">
    <source>
        <dbReference type="Pfam" id="PF06724"/>
    </source>
</evidence>
<feature type="domain" description="DUF1206" evidence="2">
    <location>
        <begin position="2"/>
        <end position="52"/>
    </location>
</feature>
<keyword evidence="1" id="KW-0472">Membrane</keyword>
<dbReference type="InterPro" id="IPR009597">
    <property type="entry name" value="DUF1206"/>
</dbReference>
<evidence type="ECO:0000313" key="3">
    <source>
        <dbReference type="EMBL" id="CAA9452329.1"/>
    </source>
</evidence>
<evidence type="ECO:0000256" key="1">
    <source>
        <dbReference type="SAM" id="Phobius"/>
    </source>
</evidence>